<name>A0A5E4R4Q2_9NEOP</name>
<dbReference type="AlphaFoldDB" id="A0A5E4R4Q2"/>
<proteinExistence type="predicted"/>
<dbReference type="Proteomes" id="UP000324832">
    <property type="component" value="Unassembled WGS sequence"/>
</dbReference>
<accession>A0A5E4R4Q2</accession>
<protein>
    <submittedName>
        <fullName evidence="1">Uncharacterized protein</fullName>
    </submittedName>
</protein>
<evidence type="ECO:0000313" key="2">
    <source>
        <dbReference type="Proteomes" id="UP000324832"/>
    </source>
</evidence>
<sequence length="79" mass="9361">MQRQVWKRNEHCCAEVRGESVDVCRALYFKGRRMFGYMFGEESLALAVLRRRQRCSHRGRLQRQEDCLVVGDEVVIQDV</sequence>
<dbReference type="EMBL" id="FZQP02006904">
    <property type="protein sequence ID" value="VVD04862.1"/>
    <property type="molecule type" value="Genomic_DNA"/>
</dbReference>
<reference evidence="1 2" key="1">
    <citation type="submission" date="2017-07" db="EMBL/GenBank/DDBJ databases">
        <authorList>
            <person name="Talla V."/>
            <person name="Backstrom N."/>
        </authorList>
    </citation>
    <scope>NUCLEOTIDE SEQUENCE [LARGE SCALE GENOMIC DNA]</scope>
</reference>
<gene>
    <name evidence="1" type="ORF">LSINAPIS_LOCUS14530</name>
</gene>
<keyword evidence="2" id="KW-1185">Reference proteome</keyword>
<evidence type="ECO:0000313" key="1">
    <source>
        <dbReference type="EMBL" id="VVD04862.1"/>
    </source>
</evidence>
<organism evidence="1 2">
    <name type="scientific">Leptidea sinapis</name>
    <dbReference type="NCBI Taxonomy" id="189913"/>
    <lineage>
        <taxon>Eukaryota</taxon>
        <taxon>Metazoa</taxon>
        <taxon>Ecdysozoa</taxon>
        <taxon>Arthropoda</taxon>
        <taxon>Hexapoda</taxon>
        <taxon>Insecta</taxon>
        <taxon>Pterygota</taxon>
        <taxon>Neoptera</taxon>
        <taxon>Endopterygota</taxon>
        <taxon>Lepidoptera</taxon>
        <taxon>Glossata</taxon>
        <taxon>Ditrysia</taxon>
        <taxon>Papilionoidea</taxon>
        <taxon>Pieridae</taxon>
        <taxon>Dismorphiinae</taxon>
        <taxon>Leptidea</taxon>
    </lineage>
</organism>